<name>A0A1H0V497_SELRU</name>
<gene>
    <name evidence="1" type="ORF">SAMN05216366_14420</name>
</gene>
<evidence type="ECO:0000313" key="1">
    <source>
        <dbReference type="EMBL" id="SDP73194.1"/>
    </source>
</evidence>
<sequence length="150" mass="18173">MENFYRWLLSTSWAERLRAYAYIEKDLRHQKRWVMNEDKWEDMKMLVGQILSIHFKKHPAKDVADFSERIARLYQLLLAPMSEERSRNHVVSKGLLMDIYDEDDIAARQAIHAYFHQKRCQENHSVLDNLFRCYEYMMEQATSRYFAVMA</sequence>
<proteinExistence type="predicted"/>
<accession>A0A1H0V497</accession>
<evidence type="ECO:0000313" key="2">
    <source>
        <dbReference type="Proteomes" id="UP000182412"/>
    </source>
</evidence>
<dbReference type="AlphaFoldDB" id="A0A1H0V497"/>
<reference evidence="1 2" key="1">
    <citation type="submission" date="2016-10" db="EMBL/GenBank/DDBJ databases">
        <authorList>
            <person name="de Groot N.N."/>
        </authorList>
    </citation>
    <scope>NUCLEOTIDE SEQUENCE [LARGE SCALE GENOMIC DNA]</scope>
    <source>
        <strain evidence="1 2">S137</strain>
    </source>
</reference>
<dbReference type="Proteomes" id="UP000182412">
    <property type="component" value="Unassembled WGS sequence"/>
</dbReference>
<dbReference type="EMBL" id="FNJQ01000044">
    <property type="protein sequence ID" value="SDP73194.1"/>
    <property type="molecule type" value="Genomic_DNA"/>
</dbReference>
<dbReference type="OrthoDB" id="1665347at2"/>
<organism evidence="1 2">
    <name type="scientific">Selenomonas ruminantium</name>
    <dbReference type="NCBI Taxonomy" id="971"/>
    <lineage>
        <taxon>Bacteria</taxon>
        <taxon>Bacillati</taxon>
        <taxon>Bacillota</taxon>
        <taxon>Negativicutes</taxon>
        <taxon>Selenomonadales</taxon>
        <taxon>Selenomonadaceae</taxon>
        <taxon>Selenomonas</taxon>
    </lineage>
</organism>
<protein>
    <submittedName>
        <fullName evidence="1">Uncharacterized protein</fullName>
    </submittedName>
</protein>
<dbReference type="RefSeq" id="WP_074573448.1">
    <property type="nucleotide sequence ID" value="NZ_FNJQ01000044.1"/>
</dbReference>